<dbReference type="CDD" id="cd02440">
    <property type="entry name" value="AdoMet_MTases"/>
    <property type="match status" value="1"/>
</dbReference>
<dbReference type="InterPro" id="IPR029063">
    <property type="entry name" value="SAM-dependent_MTases_sf"/>
</dbReference>
<gene>
    <name evidence="1" type="ORF">H8718_15250</name>
</gene>
<dbReference type="Pfam" id="PF01209">
    <property type="entry name" value="Ubie_methyltran"/>
    <property type="match status" value="1"/>
</dbReference>
<dbReference type="GO" id="GO:0008168">
    <property type="term" value="F:methyltransferase activity"/>
    <property type="evidence" value="ECO:0007669"/>
    <property type="project" value="UniProtKB-KW"/>
</dbReference>
<evidence type="ECO:0000313" key="2">
    <source>
        <dbReference type="Proteomes" id="UP000655830"/>
    </source>
</evidence>
<dbReference type="RefSeq" id="WP_249333570.1">
    <property type="nucleotide sequence ID" value="NZ_JACRSY010000030.1"/>
</dbReference>
<dbReference type="EMBL" id="JACRSY010000030">
    <property type="protein sequence ID" value="MBC8580874.1"/>
    <property type="molecule type" value="Genomic_DNA"/>
</dbReference>
<dbReference type="SUPFAM" id="SSF53335">
    <property type="entry name" value="S-adenosyl-L-methionine-dependent methyltransferases"/>
    <property type="match status" value="1"/>
</dbReference>
<keyword evidence="2" id="KW-1185">Reference proteome</keyword>
<dbReference type="GO" id="GO:0032259">
    <property type="term" value="P:methylation"/>
    <property type="evidence" value="ECO:0007669"/>
    <property type="project" value="UniProtKB-KW"/>
</dbReference>
<evidence type="ECO:0000313" key="1">
    <source>
        <dbReference type="EMBL" id="MBC8580874.1"/>
    </source>
</evidence>
<dbReference type="Proteomes" id="UP000655830">
    <property type="component" value="Unassembled WGS sequence"/>
</dbReference>
<name>A0A926EJS2_9FIRM</name>
<sequence length="270" mass="31293">MNNDLEDLFDRQPQEIVDGDYYFHTDNEGDQFDETDVKLWLEEGIFKEKWRQASQNDNELFSVFSEDVCKIFSCKHSAFLEIACGPGMGLTPMILSKNPQIPCLVSDACSLLVKSWRKFIRDNLTEYDINLSSFSVMDMPLKDESFDIITSFIGISSTRSGEQGKIKALSEVYRVLKPDGYFIAIENEWTDFNAIKKVFDLWGKPVWNSMKAEKSWKEKFAECGFTIESCEKSFCRRLHKEDNDLGEQADAFGIDIMLKFNLYILRKFVK</sequence>
<accession>A0A926EJS2</accession>
<comment type="caution">
    <text evidence="1">The sequence shown here is derived from an EMBL/GenBank/DDBJ whole genome shotgun (WGS) entry which is preliminary data.</text>
</comment>
<keyword evidence="1" id="KW-0489">Methyltransferase</keyword>
<reference evidence="1" key="1">
    <citation type="submission" date="2020-08" db="EMBL/GenBank/DDBJ databases">
        <title>Genome public.</title>
        <authorList>
            <person name="Liu C."/>
            <person name="Sun Q."/>
        </authorList>
    </citation>
    <scope>NUCLEOTIDE SEQUENCE</scope>
    <source>
        <strain evidence="1">NSJ-12</strain>
    </source>
</reference>
<keyword evidence="1" id="KW-0808">Transferase</keyword>
<proteinExistence type="predicted"/>
<dbReference type="Gene3D" id="3.40.50.150">
    <property type="entry name" value="Vaccinia Virus protein VP39"/>
    <property type="match status" value="1"/>
</dbReference>
<dbReference type="AlphaFoldDB" id="A0A926EJS2"/>
<protein>
    <submittedName>
        <fullName evidence="1">Class I SAM-dependent methyltransferase</fullName>
    </submittedName>
</protein>
<organism evidence="1 2">
    <name type="scientific">Zhenhengia yiwuensis</name>
    <dbReference type="NCBI Taxonomy" id="2763666"/>
    <lineage>
        <taxon>Bacteria</taxon>
        <taxon>Bacillati</taxon>
        <taxon>Bacillota</taxon>
        <taxon>Clostridia</taxon>
        <taxon>Lachnospirales</taxon>
        <taxon>Lachnospiraceae</taxon>
        <taxon>Zhenhengia</taxon>
    </lineage>
</organism>